<dbReference type="AlphaFoldDB" id="A0A7G3GCR1"/>
<name>A0A7G3GCR1_9NEIS</name>
<sequence length="358" mass="39677">MAAIKYTAPLFALLLAACGGDESNTDIVVAPPSTSSAISQLLLAQYSSSEVNLNNVLQNEILHLDSVQTISTANGKQEASIDRYDTISIKDKAFREEQFNFDSKNLQWQNIPLNNNEALYLVDGKWEKLGQAKVTAKGNDIILDYGNDIQYLISGTSKDISNLAVMSVNLTKQNTQTRPEYALFKPPAPVFPAGSQAYYLGHSPLKTTYLSYFGNNTTFKSIDEWTTFYSSNSKNTVAQNSICPFQFDLTRKMVIFSNNPNQSVKCMAKEQPYEIRTVKQQQLLVMAEIQDDNSPAIGKEFYAIFNGSLLEGSVQEPFELPNNTKPASNSARLEVGFNKIAINHLFKYGGLPATAQLK</sequence>
<accession>A0A7G3GCR1</accession>
<organism evidence="1 2">
    <name type="scientific">Iodobacter fluviatilis</name>
    <dbReference type="NCBI Taxonomy" id="537"/>
    <lineage>
        <taxon>Bacteria</taxon>
        <taxon>Pseudomonadati</taxon>
        <taxon>Pseudomonadota</taxon>
        <taxon>Betaproteobacteria</taxon>
        <taxon>Neisseriales</taxon>
        <taxon>Chitinibacteraceae</taxon>
        <taxon>Iodobacter</taxon>
    </lineage>
</organism>
<gene>
    <name evidence="1" type="ORF">C1H71_16255</name>
</gene>
<dbReference type="KEGG" id="ifl:C1H71_16255"/>
<evidence type="ECO:0008006" key="3">
    <source>
        <dbReference type="Google" id="ProtNLM"/>
    </source>
</evidence>
<protein>
    <recommendedName>
        <fullName evidence="3">Lipoprotein</fullName>
    </recommendedName>
</protein>
<dbReference type="Proteomes" id="UP000515917">
    <property type="component" value="Chromosome"/>
</dbReference>
<proteinExistence type="predicted"/>
<dbReference type="PROSITE" id="PS51257">
    <property type="entry name" value="PROKAR_LIPOPROTEIN"/>
    <property type="match status" value="1"/>
</dbReference>
<keyword evidence="2" id="KW-1185">Reference proteome</keyword>
<reference evidence="1 2" key="1">
    <citation type="submission" date="2018-01" db="EMBL/GenBank/DDBJ databases">
        <title>Genome sequence of Iodobacter sp. strain PCH194 isolated from Indian Trans-Himalaya.</title>
        <authorList>
            <person name="Kumar V."/>
            <person name="Thakur V."/>
            <person name="Kumar S."/>
            <person name="Singh D."/>
        </authorList>
    </citation>
    <scope>NUCLEOTIDE SEQUENCE [LARGE SCALE GENOMIC DNA]</scope>
    <source>
        <strain evidence="1 2">PCH194</strain>
    </source>
</reference>
<evidence type="ECO:0000313" key="1">
    <source>
        <dbReference type="EMBL" id="QBC44934.1"/>
    </source>
</evidence>
<dbReference type="EMBL" id="CP025781">
    <property type="protein sequence ID" value="QBC44934.1"/>
    <property type="molecule type" value="Genomic_DNA"/>
</dbReference>
<evidence type="ECO:0000313" key="2">
    <source>
        <dbReference type="Proteomes" id="UP000515917"/>
    </source>
</evidence>